<dbReference type="RefSeq" id="WP_096405487.1">
    <property type="nucleotide sequence ID" value="NZ_AP014597.1"/>
</dbReference>
<dbReference type="Proteomes" id="UP000217431">
    <property type="component" value="Chromosome I"/>
</dbReference>
<dbReference type="EMBL" id="AP014597">
    <property type="protein sequence ID" value="BAU17663.1"/>
    <property type="molecule type" value="Genomic_DNA"/>
</dbReference>
<evidence type="ECO:0000313" key="1">
    <source>
        <dbReference type="EMBL" id="BAU17663.1"/>
    </source>
</evidence>
<protein>
    <submittedName>
        <fullName evidence="1">Uncharacterized protein</fullName>
    </submittedName>
</protein>
<reference evidence="1 2" key="1">
    <citation type="journal article" date="2016" name="DNA Res.">
        <title>The complete genome sequencing of Prevotella intermedia strain OMA14 and a subsequent fine-scale, intra-species genomic comparison reveal an unusual amplification of conjugative and mobile transposons and identify a novel Prevotella-lineage-specific repeat.</title>
        <authorList>
            <person name="Naito M."/>
            <person name="Ogura Y."/>
            <person name="Itoh T."/>
            <person name="Shoji M."/>
            <person name="Okamoto M."/>
            <person name="Hayashi T."/>
            <person name="Nakayama K."/>
        </authorList>
    </citation>
    <scope>NUCLEOTIDE SEQUENCE [LARGE SCALE GENOMIC DNA]</scope>
    <source>
        <strain evidence="1 2">OMA14</strain>
    </source>
</reference>
<organism evidence="1 2">
    <name type="scientific">Prevotella intermedia</name>
    <dbReference type="NCBI Taxonomy" id="28131"/>
    <lineage>
        <taxon>Bacteria</taxon>
        <taxon>Pseudomonadati</taxon>
        <taxon>Bacteroidota</taxon>
        <taxon>Bacteroidia</taxon>
        <taxon>Bacteroidales</taxon>
        <taxon>Prevotellaceae</taxon>
        <taxon>Prevotella</taxon>
    </lineage>
</organism>
<sequence length="97" mass="11631">MRGKVKYVTRSIWYKENVQTVWSSDYHAVRYTNTYAVLYNGDKVNIDEDDIRDYYDRSRITDVLINELSNDLHNVWINYSEGDDEDYWLGGELSDYI</sequence>
<proteinExistence type="predicted"/>
<evidence type="ECO:0000313" key="2">
    <source>
        <dbReference type="Proteomes" id="UP000217431"/>
    </source>
</evidence>
<gene>
    <name evidence="1" type="ORF">PIOMA14_I_1155</name>
</gene>
<accession>A0A0S3UJI0</accession>
<name>A0A0S3UJI0_PREIN</name>
<dbReference type="AlphaFoldDB" id="A0A0S3UJI0"/>